<comment type="similarity">
    <text evidence="2">Belongs to the ComB family.</text>
</comment>
<evidence type="ECO:0000256" key="3">
    <source>
        <dbReference type="ARBA" id="ARBA00012953"/>
    </source>
</evidence>
<protein>
    <recommendedName>
        <fullName evidence="4">Probable 2-phosphosulfolactate phosphatase</fullName>
        <ecNumber evidence="3">3.1.3.71</ecNumber>
    </recommendedName>
</protein>
<dbReference type="GO" id="GO:0050532">
    <property type="term" value="F:2-phosphosulfolactate phosphatase activity"/>
    <property type="evidence" value="ECO:0007669"/>
    <property type="project" value="UniProtKB-EC"/>
</dbReference>
<dbReference type="InterPro" id="IPR036702">
    <property type="entry name" value="ComB-like_sf"/>
</dbReference>
<keyword evidence="5" id="KW-0378">Hydrolase</keyword>
<dbReference type="GO" id="GO:0050545">
    <property type="term" value="F:sulfopyruvate decarboxylase activity"/>
    <property type="evidence" value="ECO:0007669"/>
    <property type="project" value="TreeGrafter"/>
</dbReference>
<evidence type="ECO:0000256" key="4">
    <source>
        <dbReference type="ARBA" id="ARBA00021948"/>
    </source>
</evidence>
<evidence type="ECO:0000256" key="6">
    <source>
        <dbReference type="ARBA" id="ARBA00022842"/>
    </source>
</evidence>
<dbReference type="SUPFAM" id="SSF142823">
    <property type="entry name" value="ComB-like"/>
    <property type="match status" value="1"/>
</dbReference>
<comment type="catalytic activity">
    <reaction evidence="7">
        <text>(2R)-O-phospho-3-sulfolactate + H2O = (2R)-3-sulfolactate + phosphate</text>
        <dbReference type="Rhea" id="RHEA:23416"/>
        <dbReference type="ChEBI" id="CHEBI:15377"/>
        <dbReference type="ChEBI" id="CHEBI:15597"/>
        <dbReference type="ChEBI" id="CHEBI:43474"/>
        <dbReference type="ChEBI" id="CHEBI:58738"/>
        <dbReference type="EC" id="3.1.3.71"/>
    </reaction>
</comment>
<dbReference type="EC" id="3.1.3.71" evidence="3"/>
<evidence type="ECO:0000256" key="1">
    <source>
        <dbReference type="ARBA" id="ARBA00001946"/>
    </source>
</evidence>
<evidence type="ECO:0000256" key="2">
    <source>
        <dbReference type="ARBA" id="ARBA00009997"/>
    </source>
</evidence>
<name>A0A8J7DCL2_DESMC</name>
<proteinExistence type="inferred from homology"/>
<dbReference type="InterPro" id="IPR005238">
    <property type="entry name" value="ComB-like"/>
</dbReference>
<dbReference type="EMBL" id="JADEXS010000081">
    <property type="protein sequence ID" value="MBE9022455.1"/>
    <property type="molecule type" value="Genomic_DNA"/>
</dbReference>
<keyword evidence="9" id="KW-1185">Reference proteome</keyword>
<comment type="cofactor">
    <cofactor evidence="1">
        <name>Mg(2+)</name>
        <dbReference type="ChEBI" id="CHEBI:18420"/>
    </cofactor>
</comment>
<evidence type="ECO:0000313" key="9">
    <source>
        <dbReference type="Proteomes" id="UP000622533"/>
    </source>
</evidence>
<reference evidence="8" key="1">
    <citation type="submission" date="2020-10" db="EMBL/GenBank/DDBJ databases">
        <authorList>
            <person name="Castelo-Branco R."/>
            <person name="Eusebio N."/>
            <person name="Adriana R."/>
            <person name="Vieira A."/>
            <person name="Brugerolle De Fraissinette N."/>
            <person name="Rezende De Castro R."/>
            <person name="Schneider M.P."/>
            <person name="Vasconcelos V."/>
            <person name="Leao P.N."/>
        </authorList>
    </citation>
    <scope>NUCLEOTIDE SEQUENCE</scope>
    <source>
        <strain evidence="8">LEGE 12446</strain>
    </source>
</reference>
<gene>
    <name evidence="8" type="ORF">IQ276_08445</name>
</gene>
<evidence type="ECO:0000313" key="8">
    <source>
        <dbReference type="EMBL" id="MBE9022455.1"/>
    </source>
</evidence>
<keyword evidence="6" id="KW-0460">Magnesium</keyword>
<sequence length="245" mass="26597">MIYDQSEFDLRCEWGAQGVFQLACISDVVIIVDVLSFSTCVEIANNNGAIIFPYAYRDESVIDYAKSLQAELASHRQRWTTSGYSLSPKSVEQIPAGTRLVLPSPNGSFLTLHTGNTPTLAGCLRNCQAVAEFAQKYGDKIAVIPAGERWKDDGSLRPAFEDLIGAGAIISYLRGSLSPEAEAAVAAFQAFQQDLLGYLKKCSSGKELIEKGFESDVELAAAFNVSDCVPLLTNNAYVNSSYRVN</sequence>
<dbReference type="RefSeq" id="WP_193915144.1">
    <property type="nucleotide sequence ID" value="NZ_JADEXS020000001.1"/>
</dbReference>
<dbReference type="AlphaFoldDB" id="A0A8J7DCL2"/>
<evidence type="ECO:0000256" key="7">
    <source>
        <dbReference type="ARBA" id="ARBA00033711"/>
    </source>
</evidence>
<evidence type="ECO:0000256" key="5">
    <source>
        <dbReference type="ARBA" id="ARBA00022801"/>
    </source>
</evidence>
<comment type="caution">
    <text evidence="8">The sequence shown here is derived from an EMBL/GenBank/DDBJ whole genome shotgun (WGS) entry which is preliminary data.</text>
</comment>
<dbReference type="GO" id="GO:0000287">
    <property type="term" value="F:magnesium ion binding"/>
    <property type="evidence" value="ECO:0007669"/>
    <property type="project" value="InterPro"/>
</dbReference>
<dbReference type="Proteomes" id="UP000622533">
    <property type="component" value="Unassembled WGS sequence"/>
</dbReference>
<dbReference type="PANTHER" id="PTHR37311">
    <property type="entry name" value="2-PHOSPHOSULFOLACTATE PHOSPHATASE-RELATED"/>
    <property type="match status" value="1"/>
</dbReference>
<dbReference type="PANTHER" id="PTHR37311:SF1">
    <property type="entry name" value="2-PHOSPHOSULFOLACTATE PHOSPHATASE-RELATED"/>
    <property type="match status" value="1"/>
</dbReference>
<accession>A0A8J7DCL2</accession>
<dbReference type="Gene3D" id="3.90.1560.10">
    <property type="entry name" value="ComB-like"/>
    <property type="match status" value="1"/>
</dbReference>
<organism evidence="8 9">
    <name type="scientific">Desmonostoc muscorum LEGE 12446</name>
    <dbReference type="NCBI Taxonomy" id="1828758"/>
    <lineage>
        <taxon>Bacteria</taxon>
        <taxon>Bacillati</taxon>
        <taxon>Cyanobacteriota</taxon>
        <taxon>Cyanophyceae</taxon>
        <taxon>Nostocales</taxon>
        <taxon>Nostocaceae</taxon>
        <taxon>Desmonostoc</taxon>
    </lineage>
</organism>
<dbReference type="Pfam" id="PF04029">
    <property type="entry name" value="2-ph_phosp"/>
    <property type="match status" value="1"/>
</dbReference>